<comment type="similarity">
    <text evidence="2">Belongs to the GPAT/DAPAT family.</text>
</comment>
<dbReference type="EMBL" id="GDJX01024922">
    <property type="protein sequence ID" value="JAT43014.1"/>
    <property type="molecule type" value="Transcribed_RNA"/>
</dbReference>
<dbReference type="GO" id="GO:0010143">
    <property type="term" value="P:cutin biosynthetic process"/>
    <property type="evidence" value="ECO:0007669"/>
    <property type="project" value="TreeGrafter"/>
</dbReference>
<sequence>SLSLPPSHSLMVMFSPVTAFFPEGREKDSVVAQLEGALLISRSVFPYFMLVALEAGGPLRAVLLLLLSPLLSLLETLRLDAAALHAMIFVSTAGLRVADVKAVAKATLPRSFLQNTSEEAYGVLASCGGKKYALTSMPRIMVEPFLWEYLDVRRVVATEITTFRGRCLGVVAPPGVMVGRQRLYAALKASVAGGGCDQIDVGLGDGRHPQHPFFLLCKEGYMAPPEGEAASPLPRGRYPKPLVFHDGRLVQRPTPVEALAVLLWLPASVPVALARVLVGFLRPYRLHFLAGAALGIRTRASFSSPPPAGDRAVGTLYACCHRTLLDPVITASVLQRRVAAVTYSLSSVSEAVSPIPTVRLTRDRARDGDTMRALLRRGELTVCPEGTTCREPYLLRFSPLFAEVAERIVPVAIAAEGTMFYGSTVRGYKWLDSLFFLMNPSPSYRLHFLHPFSGGGRRPGDCVQVANRVQTAIAAALGYDCTNFTRRDKYRMLAGHDGLVQCTTPMT</sequence>
<dbReference type="SMART" id="SM00563">
    <property type="entry name" value="PlsC"/>
    <property type="match status" value="1"/>
</dbReference>
<dbReference type="PANTHER" id="PTHR15486">
    <property type="entry name" value="ANCIENT UBIQUITOUS PROTEIN"/>
    <property type="match status" value="1"/>
</dbReference>
<reference evidence="8" key="1">
    <citation type="submission" date="2015-07" db="EMBL/GenBank/DDBJ databases">
        <title>Transcriptome Assembly of Anthurium amnicola.</title>
        <authorList>
            <person name="Suzuki J."/>
        </authorList>
    </citation>
    <scope>NUCLEOTIDE SEQUENCE</scope>
</reference>
<organism evidence="8">
    <name type="scientific">Anthurium amnicola</name>
    <dbReference type="NCBI Taxonomy" id="1678845"/>
    <lineage>
        <taxon>Eukaryota</taxon>
        <taxon>Viridiplantae</taxon>
        <taxon>Streptophyta</taxon>
        <taxon>Embryophyta</taxon>
        <taxon>Tracheophyta</taxon>
        <taxon>Spermatophyta</taxon>
        <taxon>Magnoliopsida</taxon>
        <taxon>Liliopsida</taxon>
        <taxon>Araceae</taxon>
        <taxon>Pothoideae</taxon>
        <taxon>Potheae</taxon>
        <taxon>Anthurium</taxon>
    </lineage>
</organism>
<evidence type="ECO:0000256" key="5">
    <source>
        <dbReference type="ARBA" id="ARBA00022989"/>
    </source>
</evidence>
<dbReference type="SUPFAM" id="SSF69593">
    <property type="entry name" value="Glycerol-3-phosphate (1)-acyltransferase"/>
    <property type="match status" value="1"/>
</dbReference>
<keyword evidence="6" id="KW-0472">Membrane</keyword>
<evidence type="ECO:0000259" key="7">
    <source>
        <dbReference type="SMART" id="SM00563"/>
    </source>
</evidence>
<dbReference type="AlphaFoldDB" id="A0A1D1XKV3"/>
<evidence type="ECO:0000256" key="6">
    <source>
        <dbReference type="ARBA" id="ARBA00023136"/>
    </source>
</evidence>
<dbReference type="GO" id="GO:0090447">
    <property type="term" value="F:glycerol-3-phosphate 2-O-acyltransferase activity"/>
    <property type="evidence" value="ECO:0007669"/>
    <property type="project" value="TreeGrafter"/>
</dbReference>
<name>A0A1D1XKV3_9ARAE</name>
<feature type="non-terminal residue" evidence="8">
    <location>
        <position position="1"/>
    </location>
</feature>
<keyword evidence="5" id="KW-1133">Transmembrane helix</keyword>
<dbReference type="Pfam" id="PF01553">
    <property type="entry name" value="Acyltransferase"/>
    <property type="match status" value="1"/>
</dbReference>
<proteinExistence type="inferred from homology"/>
<dbReference type="Pfam" id="PF23270">
    <property type="entry name" value="HAD_RAM2_N"/>
    <property type="match status" value="1"/>
</dbReference>
<comment type="subcellular location">
    <subcellularLocation>
        <location evidence="1">Membrane</location>
        <topology evidence="1">Multi-pass membrane protein</topology>
    </subcellularLocation>
</comment>
<dbReference type="InterPro" id="IPR056462">
    <property type="entry name" value="HAD_RAM2/GPAT1-8"/>
</dbReference>
<dbReference type="GO" id="GO:0016791">
    <property type="term" value="F:phosphatase activity"/>
    <property type="evidence" value="ECO:0007669"/>
    <property type="project" value="TreeGrafter"/>
</dbReference>
<evidence type="ECO:0000313" key="8">
    <source>
        <dbReference type="EMBL" id="JAT43014.1"/>
    </source>
</evidence>
<accession>A0A1D1XKV3</accession>
<keyword evidence="8" id="KW-0012">Acyltransferase</keyword>
<evidence type="ECO:0000256" key="1">
    <source>
        <dbReference type="ARBA" id="ARBA00004141"/>
    </source>
</evidence>
<evidence type="ECO:0000256" key="2">
    <source>
        <dbReference type="ARBA" id="ARBA00007937"/>
    </source>
</evidence>
<evidence type="ECO:0000256" key="3">
    <source>
        <dbReference type="ARBA" id="ARBA00022679"/>
    </source>
</evidence>
<evidence type="ECO:0000256" key="4">
    <source>
        <dbReference type="ARBA" id="ARBA00022692"/>
    </source>
</evidence>
<dbReference type="InterPro" id="IPR002123">
    <property type="entry name" value="Plipid/glycerol_acylTrfase"/>
</dbReference>
<gene>
    <name evidence="8" type="primary">GPAT6_1</name>
    <name evidence="8" type="ORF">g.53544</name>
</gene>
<keyword evidence="4" id="KW-0812">Transmembrane</keyword>
<dbReference type="GO" id="GO:0016020">
    <property type="term" value="C:membrane"/>
    <property type="evidence" value="ECO:0007669"/>
    <property type="project" value="UniProtKB-SubCell"/>
</dbReference>
<dbReference type="PANTHER" id="PTHR15486:SF77">
    <property type="entry name" value="OS08G0131300 PROTEIN"/>
    <property type="match status" value="1"/>
</dbReference>
<feature type="domain" description="Phospholipid/glycerol acyltransferase" evidence="7">
    <location>
        <begin position="315"/>
        <end position="416"/>
    </location>
</feature>
<keyword evidence="3 8" id="KW-0808">Transferase</keyword>
<protein>
    <submittedName>
        <fullName evidence="8">Glycerol-3-phosphate acyltransferase 6</fullName>
    </submittedName>
</protein>